<organism evidence="2 3">
    <name type="scientific">Podila minutissima</name>
    <dbReference type="NCBI Taxonomy" id="64525"/>
    <lineage>
        <taxon>Eukaryota</taxon>
        <taxon>Fungi</taxon>
        <taxon>Fungi incertae sedis</taxon>
        <taxon>Mucoromycota</taxon>
        <taxon>Mortierellomycotina</taxon>
        <taxon>Mortierellomycetes</taxon>
        <taxon>Mortierellales</taxon>
        <taxon>Mortierellaceae</taxon>
        <taxon>Podila</taxon>
    </lineage>
</organism>
<keyword evidence="3" id="KW-1185">Reference proteome</keyword>
<feature type="compositionally biased region" description="Acidic residues" evidence="1">
    <location>
        <begin position="82"/>
        <end position="109"/>
    </location>
</feature>
<feature type="compositionally biased region" description="Basic and acidic residues" evidence="1">
    <location>
        <begin position="41"/>
        <end position="55"/>
    </location>
</feature>
<proteinExistence type="predicted"/>
<comment type="caution">
    <text evidence="2">The sequence shown here is derived from an EMBL/GenBank/DDBJ whole genome shotgun (WGS) entry which is preliminary data.</text>
</comment>
<dbReference type="EMBL" id="JAAAUY010000518">
    <property type="protein sequence ID" value="KAF9328944.1"/>
    <property type="molecule type" value="Genomic_DNA"/>
</dbReference>
<reference evidence="2" key="1">
    <citation type="journal article" date="2020" name="Fungal Divers.">
        <title>Resolving the Mortierellaceae phylogeny through synthesis of multi-gene phylogenetics and phylogenomics.</title>
        <authorList>
            <person name="Vandepol N."/>
            <person name="Liber J."/>
            <person name="Desiro A."/>
            <person name="Na H."/>
            <person name="Kennedy M."/>
            <person name="Barry K."/>
            <person name="Grigoriev I.V."/>
            <person name="Miller A.N."/>
            <person name="O'Donnell K."/>
            <person name="Stajich J.E."/>
            <person name="Bonito G."/>
        </authorList>
    </citation>
    <scope>NUCLEOTIDE SEQUENCE</scope>
    <source>
        <strain evidence="2">NVP1</strain>
    </source>
</reference>
<name>A0A9P5SKF2_9FUNG</name>
<dbReference type="AlphaFoldDB" id="A0A9P5SKF2"/>
<feature type="region of interest" description="Disordered" evidence="1">
    <location>
        <begin position="1"/>
        <end position="111"/>
    </location>
</feature>
<evidence type="ECO:0000256" key="1">
    <source>
        <dbReference type="SAM" id="MobiDB-lite"/>
    </source>
</evidence>
<sequence length="231" mass="25935">MIENRAWGNLTDCSSSQGQSQAGDDMDYSFEGNVQEDEDQVDRRHSPPVSPHERSLPCSVDQLGQSMQNSLHLSDDHLPEPSTEDYDEGERDPDMYDDDGESSNPDSEEDRYLPELTVSLADPETSHFDELLYYLYTGDGPRWRVFFRPDNYVCILQNIAHLNMLTRHVLDICLAFEQTTPPEMQLRGLALQLLHKSFLLVPGRLGPGPSPGLAGLPDLGTISQDADVQEQ</sequence>
<evidence type="ECO:0000313" key="3">
    <source>
        <dbReference type="Proteomes" id="UP000696485"/>
    </source>
</evidence>
<feature type="compositionally biased region" description="Acidic residues" evidence="1">
    <location>
        <begin position="24"/>
        <end position="40"/>
    </location>
</feature>
<accession>A0A9P5SKF2</accession>
<evidence type="ECO:0000313" key="2">
    <source>
        <dbReference type="EMBL" id="KAF9328944.1"/>
    </source>
</evidence>
<gene>
    <name evidence="2" type="ORF">BG006_007934</name>
</gene>
<feature type="compositionally biased region" description="Polar residues" evidence="1">
    <location>
        <begin position="62"/>
        <end position="72"/>
    </location>
</feature>
<dbReference type="Proteomes" id="UP000696485">
    <property type="component" value="Unassembled WGS sequence"/>
</dbReference>
<protein>
    <submittedName>
        <fullName evidence="2">Uncharacterized protein</fullName>
    </submittedName>
</protein>